<protein>
    <submittedName>
        <fullName evidence="2">Uncharacterized protein</fullName>
    </submittedName>
</protein>
<feature type="transmembrane region" description="Helical" evidence="1">
    <location>
        <begin position="137"/>
        <end position="157"/>
    </location>
</feature>
<comment type="caution">
    <text evidence="2">The sequence shown here is derived from an EMBL/GenBank/DDBJ whole genome shotgun (WGS) entry which is preliminary data.</text>
</comment>
<dbReference type="AlphaFoldDB" id="A0A4T3EZB5"/>
<keyword evidence="1" id="KW-1133">Transmembrane helix</keyword>
<feature type="transmembrane region" description="Helical" evidence="1">
    <location>
        <begin position="27"/>
        <end position="49"/>
    </location>
</feature>
<organism evidence="2 3">
    <name type="scientific">Alteraurantiacibacter aquimixticola</name>
    <dbReference type="NCBI Taxonomy" id="2489173"/>
    <lineage>
        <taxon>Bacteria</taxon>
        <taxon>Pseudomonadati</taxon>
        <taxon>Pseudomonadota</taxon>
        <taxon>Alphaproteobacteria</taxon>
        <taxon>Sphingomonadales</taxon>
        <taxon>Erythrobacteraceae</taxon>
        <taxon>Alteraurantiacibacter</taxon>
    </lineage>
</organism>
<sequence length="221" mass="23653">MTNANESLRADGPLEEGPAGMPAWQRYTLIVLCSLVAIFALAYIAGVTAAGIEHGIRPRTFGLIAAGVALGGGAAWLGWKLYAGRPMELVAPRVRKSNQVILISGAVGGVIGLVLALSTVSSDPFALFTNSPVPPAAAAFGIFAWVACVPLLSWIWLRNIDEHEAKANADGAIAAIYAYLLIAPCWWLGWRGGFLPEPETMITFIVVMTVYCTVWLWRKQA</sequence>
<name>A0A4T3EZB5_9SPHN</name>
<feature type="transmembrane region" description="Helical" evidence="1">
    <location>
        <begin position="201"/>
        <end position="217"/>
    </location>
</feature>
<proteinExistence type="predicted"/>
<keyword evidence="1" id="KW-0812">Transmembrane</keyword>
<accession>A0A4T3EZB5</accession>
<keyword evidence="1" id="KW-0472">Membrane</keyword>
<evidence type="ECO:0000256" key="1">
    <source>
        <dbReference type="SAM" id="Phobius"/>
    </source>
</evidence>
<feature type="transmembrane region" description="Helical" evidence="1">
    <location>
        <begin position="100"/>
        <end position="117"/>
    </location>
</feature>
<dbReference type="EMBL" id="SSHH01000002">
    <property type="protein sequence ID" value="TIX50111.1"/>
    <property type="molecule type" value="Genomic_DNA"/>
</dbReference>
<reference evidence="2 3" key="1">
    <citation type="submission" date="2019-04" db="EMBL/GenBank/DDBJ databases">
        <title>Altererythrobacter aquimixticola sp. nov., isolated from sediment of junction between the ocean and a freshwater spring.</title>
        <authorList>
            <person name="Yoon J.-H."/>
        </authorList>
    </citation>
    <scope>NUCLEOTIDE SEQUENCE [LARGE SCALE GENOMIC DNA]</scope>
    <source>
        <strain evidence="2 3">SSKS-13</strain>
    </source>
</reference>
<dbReference type="Proteomes" id="UP000309389">
    <property type="component" value="Unassembled WGS sequence"/>
</dbReference>
<dbReference type="OrthoDB" id="7428929at2"/>
<gene>
    <name evidence="2" type="ORF">E5222_07380</name>
</gene>
<feature type="transmembrane region" description="Helical" evidence="1">
    <location>
        <begin position="169"/>
        <end position="189"/>
    </location>
</feature>
<evidence type="ECO:0000313" key="3">
    <source>
        <dbReference type="Proteomes" id="UP000309389"/>
    </source>
</evidence>
<evidence type="ECO:0000313" key="2">
    <source>
        <dbReference type="EMBL" id="TIX50111.1"/>
    </source>
</evidence>
<dbReference type="RefSeq" id="WP_136693131.1">
    <property type="nucleotide sequence ID" value="NZ_SSHH01000002.1"/>
</dbReference>
<keyword evidence="3" id="KW-1185">Reference proteome</keyword>
<feature type="transmembrane region" description="Helical" evidence="1">
    <location>
        <begin position="61"/>
        <end position="79"/>
    </location>
</feature>